<proteinExistence type="predicted"/>
<evidence type="ECO:0000256" key="1">
    <source>
        <dbReference type="SAM" id="MobiDB-lite"/>
    </source>
</evidence>
<name>U4LNI3_PYROM</name>
<evidence type="ECO:0000313" key="3">
    <source>
        <dbReference type="Proteomes" id="UP000018144"/>
    </source>
</evidence>
<keyword evidence="3" id="KW-1185">Reference proteome</keyword>
<feature type="compositionally biased region" description="Basic and acidic residues" evidence="1">
    <location>
        <begin position="139"/>
        <end position="152"/>
    </location>
</feature>
<dbReference type="EMBL" id="HF936162">
    <property type="protein sequence ID" value="CCX33716.1"/>
    <property type="molecule type" value="Genomic_DNA"/>
</dbReference>
<reference evidence="2 3" key="1">
    <citation type="journal article" date="2013" name="PLoS Genet.">
        <title>The genome and development-dependent transcriptomes of Pyronema confluens: a window into fungal evolution.</title>
        <authorList>
            <person name="Traeger S."/>
            <person name="Altegoer F."/>
            <person name="Freitag M."/>
            <person name="Gabaldon T."/>
            <person name="Kempken F."/>
            <person name="Kumar A."/>
            <person name="Marcet-Houben M."/>
            <person name="Poggeler S."/>
            <person name="Stajich J.E."/>
            <person name="Nowrousian M."/>
        </authorList>
    </citation>
    <scope>NUCLEOTIDE SEQUENCE [LARGE SCALE GENOMIC DNA]</scope>
    <source>
        <strain evidence="3">CBS 100304</strain>
        <tissue evidence="2">Vegetative mycelium</tissue>
    </source>
</reference>
<feature type="region of interest" description="Disordered" evidence="1">
    <location>
        <begin position="97"/>
        <end position="152"/>
    </location>
</feature>
<protein>
    <submittedName>
        <fullName evidence="2">Uncharacterized protein</fullName>
    </submittedName>
</protein>
<dbReference type="Proteomes" id="UP000018144">
    <property type="component" value="Unassembled WGS sequence"/>
</dbReference>
<dbReference type="AlphaFoldDB" id="U4LNI3"/>
<gene>
    <name evidence="2" type="ORF">PCON_01654</name>
</gene>
<accession>U4LNI3</accession>
<evidence type="ECO:0000313" key="2">
    <source>
        <dbReference type="EMBL" id="CCX33716.1"/>
    </source>
</evidence>
<sequence>MVVEDEEPEVKALLAALSTGNMSAFANPTTTPALTLEDAQPEDVGTGVQAALLDSYGMMAPHISTAVVPTLDLSRLRSLGPILAAQAKTAAAATVVRPAIAPNGTSSTVDSQAPIDESEPEAPPPDVIHPLGDAVSSATEDKAPALRTPREM</sequence>
<organism evidence="2 3">
    <name type="scientific">Pyronema omphalodes (strain CBS 100304)</name>
    <name type="common">Pyronema confluens</name>
    <dbReference type="NCBI Taxonomy" id="1076935"/>
    <lineage>
        <taxon>Eukaryota</taxon>
        <taxon>Fungi</taxon>
        <taxon>Dikarya</taxon>
        <taxon>Ascomycota</taxon>
        <taxon>Pezizomycotina</taxon>
        <taxon>Pezizomycetes</taxon>
        <taxon>Pezizales</taxon>
        <taxon>Pyronemataceae</taxon>
        <taxon>Pyronema</taxon>
    </lineage>
</organism>